<dbReference type="PANTHER" id="PTHR33841:SF1">
    <property type="entry name" value="DNA METHYLTRANSFERASE A"/>
    <property type="match status" value="1"/>
</dbReference>
<dbReference type="Pfam" id="PF07669">
    <property type="entry name" value="Eco57I"/>
    <property type="match status" value="1"/>
</dbReference>
<dbReference type="GO" id="GO:0004519">
    <property type="term" value="F:endonuclease activity"/>
    <property type="evidence" value="ECO:0007669"/>
    <property type="project" value="UniProtKB-KW"/>
</dbReference>
<accession>A0A7I9XUA0</accession>
<evidence type="ECO:0000256" key="3">
    <source>
        <dbReference type="ARBA" id="ARBA00022679"/>
    </source>
</evidence>
<reference evidence="7 8" key="1">
    <citation type="journal article" date="2019" name="Emerg. Microbes Infect.">
        <title>Comprehensive subspecies identification of 175 nontuberculous mycobacteria species based on 7547 genomic profiles.</title>
        <authorList>
            <person name="Matsumoto Y."/>
            <person name="Kinjo T."/>
            <person name="Motooka D."/>
            <person name="Nabeya D."/>
            <person name="Jung N."/>
            <person name="Uechi K."/>
            <person name="Horii T."/>
            <person name="Iida T."/>
            <person name="Fujita J."/>
            <person name="Nakamura S."/>
        </authorList>
    </citation>
    <scope>NUCLEOTIDE SEQUENCE [LARGE SCALE GENOMIC DNA]</scope>
    <source>
        <strain evidence="7 8">JCM 17322</strain>
    </source>
</reference>
<dbReference type="InterPro" id="IPR050953">
    <property type="entry name" value="N4_N6_ade-DNA_methylase"/>
</dbReference>
<evidence type="ECO:0000313" key="8">
    <source>
        <dbReference type="Proteomes" id="UP000465361"/>
    </source>
</evidence>
<dbReference type="EC" id="2.1.1.72" evidence="1"/>
<organism evidence="7 8">
    <name type="scientific">Mycobacterium botniense</name>
    <dbReference type="NCBI Taxonomy" id="84962"/>
    <lineage>
        <taxon>Bacteria</taxon>
        <taxon>Bacillati</taxon>
        <taxon>Actinomycetota</taxon>
        <taxon>Actinomycetes</taxon>
        <taxon>Mycobacteriales</taxon>
        <taxon>Mycobacteriaceae</taxon>
        <taxon>Mycobacterium</taxon>
    </lineage>
</organism>
<keyword evidence="3 7" id="KW-0808">Transferase</keyword>
<protein>
    <recommendedName>
        <fullName evidence="1">site-specific DNA-methyltransferase (adenine-specific)</fullName>
        <ecNumber evidence="1">2.1.1.72</ecNumber>
    </recommendedName>
</protein>
<name>A0A7I9XUA0_9MYCO</name>
<dbReference type="InterPro" id="IPR029063">
    <property type="entry name" value="SAM-dependent_MTases_sf"/>
</dbReference>
<keyword evidence="7" id="KW-0540">Nuclease</keyword>
<feature type="domain" description="Type II methyltransferase M.TaqI-like" evidence="6">
    <location>
        <begin position="538"/>
        <end position="699"/>
    </location>
</feature>
<dbReference type="InterPro" id="IPR002052">
    <property type="entry name" value="DNA_methylase_N6_adenine_CS"/>
</dbReference>
<sequence length="1044" mass="117541">MVGSDAPGAGAIDVLLASWFATANSACPSKLESVASLFGKKKVRGLAQKVDTKDIAWCIDLIQTWLDDYRRGSLKGDNETSREQAYNQDFFIKILGYREKPHVPFTFTPKAATTAKGGQTPDAVLRYAEPVAGIDNIAAVVELKGADVSLDKPQQSQGNLSPVQQGFKYKPQFASCPFVVVSNFYEFRLYNDNQLDFERWTLDDLIDPTDDYLKFKTWYVLMRAESMVSRQGPSATQALLSAIRQEQEEVGEQFYAEYKDIRIELLQDIWRNNPATRDKFDLAIRKAQTIIDRVVFACFAEDMDLLPDQIVATVLNHAENHNPLGEPLFEFFKRLFRSIDKGSAALGIPVGYNGGLFAEDPWIDALTISDPVMRKLAGLSRYDFRNELRVNVLGHIFEQSITNLEEIRRKVRAEKNPLGLKSRRRREGIYYTPDYIVRFIVDNTLGAYLRLREDELKRKHKLNLMKTEEGYDKRQRRMYSEYLAVLQAIKVVDIACGSGAFLVYVFDYLLKENLRVNEILGGTLMSYDEVVRKILSDNIFGVDINEESVEITKLSLWLKTAEKGKPLTALDNNIKCGNSLVDDPDQGGSKAFNWRDNFPDIMASGGFDVVIGNPPYINARLMTQDERAHLVEKYPQLAGSYDIYVAFLLRGIQLLKPEGRYGWIIPNKYLIADYARPAQEFMSGSSLESVVNVSTLSVFKGVGVYPIILLGNMNRSESATVERYSISEPEHLGNFTQYPDEGNGLRRFKTLADFGIKLNAGTTGFEAQVVKGLLNEAGSGIPFAVSGGVDPFQIDTTRVPYMKSVYKHPYITLGSPEIAASKYAFWKAPKVVIAGMTKRIEAVYVPEPLALGVGAYGIYDFGGIDPEALTAVLNSAFMSYYLRTEFADKHLAGGYLAINKSNIEQLPMVRISRKDQADLADLAHSVAKSLANLRERSEHVLTVMKSEYGGQNWNARKLKTWWRLDFDEFLAAARLRLSLTQKDELLTYFNKTAAECAAFENQAVAAQREIDEIVYRLYRITDEERALIEAIEVAEEPLDSLLDD</sequence>
<dbReference type="Proteomes" id="UP000465361">
    <property type="component" value="Unassembled WGS sequence"/>
</dbReference>
<keyword evidence="7" id="KW-0255">Endonuclease</keyword>
<dbReference type="AlphaFoldDB" id="A0A7I9XUA0"/>
<comment type="caution">
    <text evidence="7">The sequence shown here is derived from an EMBL/GenBank/DDBJ whole genome shotgun (WGS) entry which is preliminary data.</text>
</comment>
<dbReference type="GO" id="GO:0003676">
    <property type="term" value="F:nucleic acid binding"/>
    <property type="evidence" value="ECO:0007669"/>
    <property type="project" value="InterPro"/>
</dbReference>
<dbReference type="PROSITE" id="PS00092">
    <property type="entry name" value="N6_MTASE"/>
    <property type="match status" value="1"/>
</dbReference>
<keyword evidence="4" id="KW-0949">S-adenosyl-L-methionine</keyword>
<dbReference type="GO" id="GO:0032259">
    <property type="term" value="P:methylation"/>
    <property type="evidence" value="ECO:0007669"/>
    <property type="project" value="UniProtKB-KW"/>
</dbReference>
<dbReference type="PRINTS" id="PR00507">
    <property type="entry name" value="N12N6MTFRASE"/>
</dbReference>
<dbReference type="SUPFAM" id="SSF53335">
    <property type="entry name" value="S-adenosyl-L-methionine-dependent methyltransferases"/>
    <property type="match status" value="1"/>
</dbReference>
<evidence type="ECO:0000256" key="2">
    <source>
        <dbReference type="ARBA" id="ARBA00022603"/>
    </source>
</evidence>
<dbReference type="Gene3D" id="3.40.50.150">
    <property type="entry name" value="Vaccinia Virus protein VP39"/>
    <property type="match status" value="1"/>
</dbReference>
<evidence type="ECO:0000256" key="4">
    <source>
        <dbReference type="ARBA" id="ARBA00022691"/>
    </source>
</evidence>
<comment type="catalytic activity">
    <reaction evidence="5">
        <text>a 2'-deoxyadenosine in DNA + S-adenosyl-L-methionine = an N(6)-methyl-2'-deoxyadenosine in DNA + S-adenosyl-L-homocysteine + H(+)</text>
        <dbReference type="Rhea" id="RHEA:15197"/>
        <dbReference type="Rhea" id="RHEA-COMP:12418"/>
        <dbReference type="Rhea" id="RHEA-COMP:12419"/>
        <dbReference type="ChEBI" id="CHEBI:15378"/>
        <dbReference type="ChEBI" id="CHEBI:57856"/>
        <dbReference type="ChEBI" id="CHEBI:59789"/>
        <dbReference type="ChEBI" id="CHEBI:90615"/>
        <dbReference type="ChEBI" id="CHEBI:90616"/>
        <dbReference type="EC" id="2.1.1.72"/>
    </reaction>
</comment>
<evidence type="ECO:0000256" key="5">
    <source>
        <dbReference type="ARBA" id="ARBA00047942"/>
    </source>
</evidence>
<proteinExistence type="predicted"/>
<dbReference type="GO" id="GO:0009007">
    <property type="term" value="F:site-specific DNA-methyltransferase (adenine-specific) activity"/>
    <property type="evidence" value="ECO:0007669"/>
    <property type="project" value="UniProtKB-EC"/>
</dbReference>
<dbReference type="PANTHER" id="PTHR33841">
    <property type="entry name" value="DNA METHYLTRANSFERASE YEEA-RELATED"/>
    <property type="match status" value="1"/>
</dbReference>
<dbReference type="InterPro" id="IPR011639">
    <property type="entry name" value="MethylTrfase_TaqI-like_dom"/>
</dbReference>
<keyword evidence="2 7" id="KW-0489">Methyltransferase</keyword>
<gene>
    <name evidence="7" type="ORF">MBOT_09470</name>
</gene>
<evidence type="ECO:0000256" key="1">
    <source>
        <dbReference type="ARBA" id="ARBA00011900"/>
    </source>
</evidence>
<evidence type="ECO:0000313" key="7">
    <source>
        <dbReference type="EMBL" id="GFG73582.1"/>
    </source>
</evidence>
<evidence type="ECO:0000259" key="6">
    <source>
        <dbReference type="Pfam" id="PF07669"/>
    </source>
</evidence>
<dbReference type="GO" id="GO:0006304">
    <property type="term" value="P:DNA modification"/>
    <property type="evidence" value="ECO:0007669"/>
    <property type="project" value="InterPro"/>
</dbReference>
<keyword evidence="8" id="KW-1185">Reference proteome</keyword>
<keyword evidence="7" id="KW-0378">Hydrolase</keyword>
<dbReference type="EMBL" id="BLKW01000002">
    <property type="protein sequence ID" value="GFG73582.1"/>
    <property type="molecule type" value="Genomic_DNA"/>
</dbReference>